<dbReference type="InterPro" id="IPR042031">
    <property type="entry name" value="SKA1_MBD_sf"/>
</dbReference>
<dbReference type="PANTHER" id="PTHR28573:SF1">
    <property type="entry name" value="SPINDLE AND KINETOCHORE-ASSOCIATED PROTEIN 1"/>
    <property type="match status" value="1"/>
</dbReference>
<dbReference type="GO" id="GO:0000940">
    <property type="term" value="C:outer kinetochore"/>
    <property type="evidence" value="ECO:0007669"/>
    <property type="project" value="TreeGrafter"/>
</dbReference>
<dbReference type="FunFam" id="1.10.10.1890:FF:000002">
    <property type="entry name" value="Spindle and kinetochore-associated protein 1"/>
    <property type="match status" value="1"/>
</dbReference>
<proteinExistence type="inferred from homology"/>
<dbReference type="OrthoDB" id="5962at2759"/>
<dbReference type="InterPro" id="IPR009829">
    <property type="entry name" value="SKA1"/>
</dbReference>
<dbReference type="GO" id="GO:0051301">
    <property type="term" value="P:cell division"/>
    <property type="evidence" value="ECO:0007669"/>
    <property type="project" value="InterPro"/>
</dbReference>
<comment type="similarity">
    <text evidence="1">Belongs to the SKA1 family.</text>
</comment>
<dbReference type="GO" id="GO:0000278">
    <property type="term" value="P:mitotic cell cycle"/>
    <property type="evidence" value="ECO:0007669"/>
    <property type="project" value="TreeGrafter"/>
</dbReference>
<evidence type="ECO:0000256" key="2">
    <source>
        <dbReference type="ARBA" id="ARBA00023054"/>
    </source>
</evidence>
<keyword evidence="6" id="KW-1185">Reference proteome</keyword>
<evidence type="ECO:0000256" key="3">
    <source>
        <dbReference type="ARBA" id="ARBA00047182"/>
    </source>
</evidence>
<dbReference type="Pfam" id="PF07160">
    <property type="entry name" value="SKA1"/>
    <property type="match status" value="1"/>
</dbReference>
<protein>
    <recommendedName>
        <fullName evidence="3">SKA complex subunit 1</fullName>
    </recommendedName>
    <alternativeName>
        <fullName evidence="4">Spindle and kinetochore-associated protein 1</fullName>
    </alternativeName>
</protein>
<dbReference type="GO" id="GO:0008017">
    <property type="term" value="F:microtubule binding"/>
    <property type="evidence" value="ECO:0007669"/>
    <property type="project" value="InterPro"/>
</dbReference>
<dbReference type="GO" id="GO:0031110">
    <property type="term" value="P:regulation of microtubule polymerization or depolymerization"/>
    <property type="evidence" value="ECO:0007669"/>
    <property type="project" value="TreeGrafter"/>
</dbReference>
<dbReference type="Gene3D" id="1.10.10.1890">
    <property type="entry name" value="Ska1 microtubule binding domain-like"/>
    <property type="match status" value="1"/>
</dbReference>
<comment type="caution">
    <text evidence="5">The sequence shown here is derived from an EMBL/GenBank/DDBJ whole genome shotgun (WGS) entry which is preliminary data.</text>
</comment>
<accession>A0A5N5TN97</accession>
<evidence type="ECO:0000256" key="4">
    <source>
        <dbReference type="ARBA" id="ARBA00047202"/>
    </source>
</evidence>
<evidence type="ECO:0000313" key="5">
    <source>
        <dbReference type="EMBL" id="KAB7507640.1"/>
    </source>
</evidence>
<reference evidence="5 6" key="1">
    <citation type="journal article" date="2019" name="PLoS Biol.">
        <title>Sex chromosomes control vertical transmission of feminizing Wolbachia symbionts in an isopod.</title>
        <authorList>
            <person name="Becking T."/>
            <person name="Chebbi M.A."/>
            <person name="Giraud I."/>
            <person name="Moumen B."/>
            <person name="Laverre T."/>
            <person name="Caubet Y."/>
            <person name="Peccoud J."/>
            <person name="Gilbert C."/>
            <person name="Cordaux R."/>
        </authorList>
    </citation>
    <scope>NUCLEOTIDE SEQUENCE [LARGE SCALE GENOMIC DNA]</scope>
    <source>
        <strain evidence="5">ANa2</strain>
        <tissue evidence="5">Whole body excluding digestive tract and cuticle</tissue>
    </source>
</reference>
<keyword evidence="2" id="KW-0175">Coiled coil</keyword>
<name>A0A5N5TN97_9CRUS</name>
<evidence type="ECO:0000313" key="6">
    <source>
        <dbReference type="Proteomes" id="UP000326759"/>
    </source>
</evidence>
<sequence length="270" mass="30812">MNIVDSAVSLEELESGFNSKLSDLKVLNYIRGGWDKDTVEEILELQKELACISQIVGQYKEILQNGREEIEETKKLCLQIDALSDRLTYMKNNLPSHLPSVPDCVVPEKTENEPLCNSLPVPAAFTKADENIIKSKDPPKPAKTQKALPKVSYITLDEYELVPKYTKGRIPYTKVNSTIDDINKTVESKYGLMRKPRSKLSPIEMSMVDEYKRQMNKDTKGFYFVVDEDIKNFTQMKLDPSGRNTLTILRTLKRLKEVRGPGNLIRYCVT</sequence>
<dbReference type="GO" id="GO:0072686">
    <property type="term" value="C:mitotic spindle"/>
    <property type="evidence" value="ECO:0007669"/>
    <property type="project" value="TreeGrafter"/>
</dbReference>
<dbReference type="GO" id="GO:0005876">
    <property type="term" value="C:spindle microtubule"/>
    <property type="evidence" value="ECO:0007669"/>
    <property type="project" value="TreeGrafter"/>
</dbReference>
<dbReference type="AlphaFoldDB" id="A0A5N5TN97"/>
<evidence type="ECO:0000256" key="1">
    <source>
        <dbReference type="ARBA" id="ARBA00006836"/>
    </source>
</evidence>
<dbReference type="GO" id="GO:0007059">
    <property type="term" value="P:chromosome segregation"/>
    <property type="evidence" value="ECO:0007669"/>
    <property type="project" value="InterPro"/>
</dbReference>
<dbReference type="EMBL" id="SEYY01000276">
    <property type="protein sequence ID" value="KAB7507640.1"/>
    <property type="molecule type" value="Genomic_DNA"/>
</dbReference>
<dbReference type="Proteomes" id="UP000326759">
    <property type="component" value="Unassembled WGS sequence"/>
</dbReference>
<gene>
    <name evidence="5" type="primary">Ska1</name>
    <name evidence="5" type="ORF">Anas_04403</name>
</gene>
<dbReference type="PANTHER" id="PTHR28573">
    <property type="entry name" value="SPINDLE AND KINETOCHORE-ASSOCIATED PROTEIN 1"/>
    <property type="match status" value="1"/>
</dbReference>
<organism evidence="5 6">
    <name type="scientific">Armadillidium nasatum</name>
    <dbReference type="NCBI Taxonomy" id="96803"/>
    <lineage>
        <taxon>Eukaryota</taxon>
        <taxon>Metazoa</taxon>
        <taxon>Ecdysozoa</taxon>
        <taxon>Arthropoda</taxon>
        <taxon>Crustacea</taxon>
        <taxon>Multicrustacea</taxon>
        <taxon>Malacostraca</taxon>
        <taxon>Eumalacostraca</taxon>
        <taxon>Peracarida</taxon>
        <taxon>Isopoda</taxon>
        <taxon>Oniscidea</taxon>
        <taxon>Crinocheta</taxon>
        <taxon>Armadillidiidae</taxon>
        <taxon>Armadillidium</taxon>
    </lineage>
</organism>